<dbReference type="GO" id="GO:0016846">
    <property type="term" value="F:carbon-sulfur lyase activity"/>
    <property type="evidence" value="ECO:0007669"/>
    <property type="project" value="TreeGrafter"/>
</dbReference>
<dbReference type="Gene3D" id="3.40.640.10">
    <property type="entry name" value="Type I PLP-dependent aspartate aminotransferase-like (Major domain)"/>
    <property type="match status" value="1"/>
</dbReference>
<evidence type="ECO:0000313" key="6">
    <source>
        <dbReference type="Proteomes" id="UP000011910"/>
    </source>
</evidence>
<dbReference type="GO" id="GO:0005737">
    <property type="term" value="C:cytoplasm"/>
    <property type="evidence" value="ECO:0007669"/>
    <property type="project" value="TreeGrafter"/>
</dbReference>
<keyword evidence="2 3" id="KW-0663">Pyridoxal phosphate</keyword>
<dbReference type="EC" id="4.4.1.8" evidence="5"/>
<dbReference type="PATRIC" id="fig|1279009.4.peg.3005"/>
<dbReference type="InterPro" id="IPR054542">
    <property type="entry name" value="Cys_met_metab_PP"/>
</dbReference>
<gene>
    <name evidence="5" type="primary">metC_1</name>
    <name evidence="5" type="ORF">ADICEAN_02966</name>
</gene>
<keyword evidence="6" id="KW-1185">Reference proteome</keyword>
<evidence type="ECO:0000256" key="1">
    <source>
        <dbReference type="ARBA" id="ARBA00001933"/>
    </source>
</evidence>
<dbReference type="GO" id="GO:0009086">
    <property type="term" value="P:methionine biosynthetic process"/>
    <property type="evidence" value="ECO:0007669"/>
    <property type="project" value="UniProtKB-ARBA"/>
</dbReference>
<dbReference type="eggNOG" id="COG0626">
    <property type="taxonomic scope" value="Bacteria"/>
</dbReference>
<dbReference type="PROSITE" id="PS00868">
    <property type="entry name" value="CYS_MET_METAB_PP"/>
    <property type="match status" value="1"/>
</dbReference>
<sequence>MSTPTSQGWRTATQCVHSGTQIDGDVKGVNTPIHTSSAFGYGDPAKNKYPRYFNTPNQQAVVDKLCALEGAEAGLLFSSGMAAISAMVLGLLQQGDHLVIPKEIYGGSYNFFRTELPRFGINFTLIDDTTPEAYAAAIEPSTRALYMETPSNPLLKLTDIAAVARLARERGLLSFIDNTFASPINQLPLQLGVDVVMHSGTKYFGGHSDLCFGVLLGKSAPMKKLFPHAVNTGGSLNAQTCALIERSLKTLEIRVERQTQNAQRLAEFLEQHPGVVKVNYPGLPSHPQHQLAKEQMLGFGAMLSFEVAGGGAAADALLERLQIIMPALSLGGVESLICSPRNTSHLKMSAQERAQAGISDGLLRLSVGIEAAEDLMADLDQALG</sequence>
<dbReference type="GO" id="GO:0019346">
    <property type="term" value="P:transsulfuration"/>
    <property type="evidence" value="ECO:0007669"/>
    <property type="project" value="InterPro"/>
</dbReference>
<dbReference type="RefSeq" id="WP_009196353.1">
    <property type="nucleotide sequence ID" value="NZ_AODQ01000083.1"/>
</dbReference>
<comment type="cofactor">
    <cofactor evidence="1 4">
        <name>pyridoxal 5'-phosphate</name>
        <dbReference type="ChEBI" id="CHEBI:597326"/>
    </cofactor>
</comment>
<dbReference type="Pfam" id="PF01053">
    <property type="entry name" value="Cys_Met_Meta_PP"/>
    <property type="match status" value="1"/>
</dbReference>
<dbReference type="EMBL" id="AODQ01000083">
    <property type="protein sequence ID" value="EMR01897.1"/>
    <property type="molecule type" value="Genomic_DNA"/>
</dbReference>
<dbReference type="PANTHER" id="PTHR11808">
    <property type="entry name" value="TRANS-SULFURATION ENZYME FAMILY MEMBER"/>
    <property type="match status" value="1"/>
</dbReference>
<dbReference type="InterPro" id="IPR000277">
    <property type="entry name" value="Cys/Met-Metab_PyrdxlP-dep_enz"/>
</dbReference>
<dbReference type="AlphaFoldDB" id="M7N3M4"/>
<dbReference type="InterPro" id="IPR015421">
    <property type="entry name" value="PyrdxlP-dep_Trfase_major"/>
</dbReference>
<protein>
    <submittedName>
        <fullName evidence="5">Cystathionine beta-lyase metC</fullName>
        <ecNumber evidence="5">4.4.1.8</ecNumber>
    </submittedName>
</protein>
<evidence type="ECO:0000313" key="5">
    <source>
        <dbReference type="EMBL" id="EMR01897.1"/>
    </source>
</evidence>
<comment type="caution">
    <text evidence="5">The sequence shown here is derived from an EMBL/GenBank/DDBJ whole genome shotgun (WGS) entry which is preliminary data.</text>
</comment>
<feature type="modified residue" description="N6-(pyridoxal phosphate)lysine" evidence="3">
    <location>
        <position position="202"/>
    </location>
</feature>
<evidence type="ECO:0000256" key="3">
    <source>
        <dbReference type="PIRSR" id="PIRSR001434-2"/>
    </source>
</evidence>
<comment type="similarity">
    <text evidence="4">Belongs to the trans-sulfuration enzymes family.</text>
</comment>
<keyword evidence="5" id="KW-0456">Lyase</keyword>
<reference evidence="5 6" key="1">
    <citation type="journal article" date="2013" name="Genome Announc.">
        <title>Draft Genome Sequence of Cesiribacter andamanensis Strain AMV16T, Isolated from a Soil Sample from a Mud Volcano in the Andaman Islands, India.</title>
        <authorList>
            <person name="Shivaji S."/>
            <person name="Ara S."/>
            <person name="Begum Z."/>
            <person name="Srinivas T.N."/>
            <person name="Singh A."/>
            <person name="Kumar Pinnaka A."/>
        </authorList>
    </citation>
    <scope>NUCLEOTIDE SEQUENCE [LARGE SCALE GENOMIC DNA]</scope>
    <source>
        <strain evidence="5 6">AMV16</strain>
    </source>
</reference>
<dbReference type="OrthoDB" id="634606at2"/>
<dbReference type="SUPFAM" id="SSF53383">
    <property type="entry name" value="PLP-dependent transferases"/>
    <property type="match status" value="1"/>
</dbReference>
<evidence type="ECO:0000256" key="4">
    <source>
        <dbReference type="RuleBase" id="RU362118"/>
    </source>
</evidence>
<name>M7N3M4_9BACT</name>
<dbReference type="PIRSF" id="PIRSF001434">
    <property type="entry name" value="CGS"/>
    <property type="match status" value="1"/>
</dbReference>
<dbReference type="InterPro" id="IPR015424">
    <property type="entry name" value="PyrdxlP-dep_Trfase"/>
</dbReference>
<dbReference type="Proteomes" id="UP000011910">
    <property type="component" value="Unassembled WGS sequence"/>
</dbReference>
<dbReference type="FunFam" id="3.40.640.10:FF:000046">
    <property type="entry name" value="Cystathionine gamma-lyase"/>
    <property type="match status" value="1"/>
</dbReference>
<organism evidence="5 6">
    <name type="scientific">Cesiribacter andamanensis AMV16</name>
    <dbReference type="NCBI Taxonomy" id="1279009"/>
    <lineage>
        <taxon>Bacteria</taxon>
        <taxon>Pseudomonadati</taxon>
        <taxon>Bacteroidota</taxon>
        <taxon>Cytophagia</taxon>
        <taxon>Cytophagales</taxon>
        <taxon>Cesiribacteraceae</taxon>
        <taxon>Cesiribacter</taxon>
    </lineage>
</organism>
<proteinExistence type="inferred from homology"/>
<dbReference type="FunFam" id="3.90.1150.10:FF:000033">
    <property type="entry name" value="Cystathionine gamma-synthase"/>
    <property type="match status" value="1"/>
</dbReference>
<dbReference type="InterPro" id="IPR015422">
    <property type="entry name" value="PyrdxlP-dep_Trfase_small"/>
</dbReference>
<dbReference type="CDD" id="cd00614">
    <property type="entry name" value="CGS_like"/>
    <property type="match status" value="1"/>
</dbReference>
<evidence type="ECO:0000256" key="2">
    <source>
        <dbReference type="ARBA" id="ARBA00022898"/>
    </source>
</evidence>
<dbReference type="Gene3D" id="3.90.1150.10">
    <property type="entry name" value="Aspartate Aminotransferase, domain 1"/>
    <property type="match status" value="1"/>
</dbReference>
<dbReference type="STRING" id="1279009.ADICEAN_02966"/>
<accession>M7N3M4</accession>
<dbReference type="GO" id="GO:0030170">
    <property type="term" value="F:pyridoxal phosphate binding"/>
    <property type="evidence" value="ECO:0007669"/>
    <property type="project" value="InterPro"/>
</dbReference>